<gene>
    <name evidence="1" type="ORF">BaRGS_00008286</name>
</gene>
<dbReference type="EMBL" id="JACVVK020000037">
    <property type="protein sequence ID" value="KAK7500379.1"/>
    <property type="molecule type" value="Genomic_DNA"/>
</dbReference>
<evidence type="ECO:0000313" key="1">
    <source>
        <dbReference type="EMBL" id="KAK7500379.1"/>
    </source>
</evidence>
<accession>A0ABD0LMZ7</accession>
<organism evidence="1 2">
    <name type="scientific">Batillaria attramentaria</name>
    <dbReference type="NCBI Taxonomy" id="370345"/>
    <lineage>
        <taxon>Eukaryota</taxon>
        <taxon>Metazoa</taxon>
        <taxon>Spiralia</taxon>
        <taxon>Lophotrochozoa</taxon>
        <taxon>Mollusca</taxon>
        <taxon>Gastropoda</taxon>
        <taxon>Caenogastropoda</taxon>
        <taxon>Sorbeoconcha</taxon>
        <taxon>Cerithioidea</taxon>
        <taxon>Batillariidae</taxon>
        <taxon>Batillaria</taxon>
    </lineage>
</organism>
<name>A0ABD0LMZ7_9CAEN</name>
<proteinExistence type="predicted"/>
<comment type="caution">
    <text evidence="1">The sequence shown here is derived from an EMBL/GenBank/DDBJ whole genome shotgun (WGS) entry which is preliminary data.</text>
</comment>
<evidence type="ECO:0000313" key="2">
    <source>
        <dbReference type="Proteomes" id="UP001519460"/>
    </source>
</evidence>
<reference evidence="1 2" key="1">
    <citation type="journal article" date="2023" name="Sci. Data">
        <title>Genome assembly of the Korean intertidal mud-creeper Batillaria attramentaria.</title>
        <authorList>
            <person name="Patra A.K."/>
            <person name="Ho P.T."/>
            <person name="Jun S."/>
            <person name="Lee S.J."/>
            <person name="Kim Y."/>
            <person name="Won Y.J."/>
        </authorList>
    </citation>
    <scope>NUCLEOTIDE SEQUENCE [LARGE SCALE GENOMIC DNA]</scope>
    <source>
        <strain evidence="1">Wonlab-2016</strain>
    </source>
</reference>
<protein>
    <submittedName>
        <fullName evidence="1">Uncharacterized protein</fullName>
    </submittedName>
</protein>
<dbReference type="Proteomes" id="UP001519460">
    <property type="component" value="Unassembled WGS sequence"/>
</dbReference>
<keyword evidence="2" id="KW-1185">Reference proteome</keyword>
<dbReference type="AlphaFoldDB" id="A0ABD0LMZ7"/>
<sequence length="106" mass="11998">MKKKDCLSITKQNVESVACEWDDQVRTFLTVMQICPEASISFICATSKTFAGSAYKANSTTFTCFCTKCSLWVCFCTNPAFFYVFLKSSDDAVRHLVKFTRICNPQ</sequence>